<dbReference type="OrthoDB" id="2052735at2"/>
<feature type="transmembrane region" description="Helical" evidence="1">
    <location>
        <begin position="208"/>
        <end position="224"/>
    </location>
</feature>
<dbReference type="Proteomes" id="UP000031488">
    <property type="component" value="Unassembled WGS sequence"/>
</dbReference>
<keyword evidence="1" id="KW-0812">Transmembrane</keyword>
<name>A0A0B9ARP0_BRELN</name>
<feature type="transmembrane region" description="Helical" evidence="1">
    <location>
        <begin position="118"/>
        <end position="148"/>
    </location>
</feature>
<dbReference type="EMBL" id="CP014869">
    <property type="protein sequence ID" value="AMT93923.1"/>
    <property type="molecule type" value="Genomic_DNA"/>
</dbReference>
<reference evidence="2" key="3">
    <citation type="submission" date="2016-03" db="EMBL/GenBank/DDBJ databases">
        <authorList>
            <person name="Zhu Y."/>
            <person name="Sun C."/>
        </authorList>
    </citation>
    <scope>NUCLEOTIDE SEQUENCE</scope>
    <source>
        <strain evidence="2">BS258</strain>
    </source>
</reference>
<keyword evidence="1" id="KW-0472">Membrane</keyword>
<dbReference type="RefSeq" id="WP_039207663.1">
    <property type="nucleotide sequence ID" value="NZ_CP014869.1"/>
</dbReference>
<reference evidence="5" key="2">
    <citation type="submission" date="2016-03" db="EMBL/GenBank/DDBJ databases">
        <authorList>
            <person name="Ploux O."/>
        </authorList>
    </citation>
    <scope>NUCLEOTIDE SEQUENCE [LARGE SCALE GENOMIC DNA]</scope>
    <source>
        <strain evidence="5">BS258</strain>
    </source>
</reference>
<feature type="transmembrane region" description="Helical" evidence="1">
    <location>
        <begin position="20"/>
        <end position="40"/>
    </location>
</feature>
<dbReference type="KEGG" id="bly:A2T55_09165"/>
<keyword evidence="4" id="KW-1185">Reference proteome</keyword>
<evidence type="ECO:0000313" key="5">
    <source>
        <dbReference type="Proteomes" id="UP000075950"/>
    </source>
</evidence>
<dbReference type="Proteomes" id="UP000075950">
    <property type="component" value="Chromosome"/>
</dbReference>
<dbReference type="PATRIC" id="fig|1703.6.peg.915"/>
<dbReference type="AlphaFoldDB" id="A0A0B9ARP0"/>
<evidence type="ECO:0000313" key="4">
    <source>
        <dbReference type="Proteomes" id="UP000031488"/>
    </source>
</evidence>
<keyword evidence="1" id="KW-1133">Transmembrane helix</keyword>
<gene>
    <name evidence="2" type="ORF">A2T55_09165</name>
    <name evidence="3" type="ORF">AE0388_1029</name>
</gene>
<feature type="transmembrane region" description="Helical" evidence="1">
    <location>
        <begin position="185"/>
        <end position="202"/>
    </location>
</feature>
<feature type="transmembrane region" description="Helical" evidence="1">
    <location>
        <begin position="160"/>
        <end position="178"/>
    </location>
</feature>
<evidence type="ECO:0000313" key="3">
    <source>
        <dbReference type="EMBL" id="KHS53541.1"/>
    </source>
</evidence>
<dbReference type="EMBL" id="JTJZ01000015">
    <property type="protein sequence ID" value="KHS53541.1"/>
    <property type="molecule type" value="Genomic_DNA"/>
</dbReference>
<feature type="transmembrane region" description="Helical" evidence="1">
    <location>
        <begin position="52"/>
        <end position="69"/>
    </location>
</feature>
<reference evidence="3 4" key="1">
    <citation type="submission" date="2014-11" db="EMBL/GenBank/DDBJ databases">
        <title>Draft Genome Sequence of Brevibacterium linens AE038-8.</title>
        <authorList>
            <person name="Maizel D."/>
            <person name="Utturkar S.M."/>
            <person name="Brown S.D."/>
            <person name="Ferrero M."/>
            <person name="Rosen B.P."/>
        </authorList>
    </citation>
    <scope>NUCLEOTIDE SEQUENCE [LARGE SCALE GENOMIC DNA]</scope>
    <source>
        <strain evidence="3 4">AE038-8</strain>
    </source>
</reference>
<evidence type="ECO:0008006" key="6">
    <source>
        <dbReference type="Google" id="ProtNLM"/>
    </source>
</evidence>
<evidence type="ECO:0000256" key="1">
    <source>
        <dbReference type="SAM" id="Phobius"/>
    </source>
</evidence>
<evidence type="ECO:0000313" key="2">
    <source>
        <dbReference type="EMBL" id="AMT93923.1"/>
    </source>
</evidence>
<organism evidence="3 4">
    <name type="scientific">Brevibacterium linens</name>
    <dbReference type="NCBI Taxonomy" id="1703"/>
    <lineage>
        <taxon>Bacteria</taxon>
        <taxon>Bacillati</taxon>
        <taxon>Actinomycetota</taxon>
        <taxon>Actinomycetes</taxon>
        <taxon>Micrococcales</taxon>
        <taxon>Brevibacteriaceae</taxon>
        <taxon>Brevibacterium</taxon>
    </lineage>
</organism>
<proteinExistence type="predicted"/>
<accession>A0A0B9ARP0</accession>
<sequence length="245" mass="26020">MSSIITSPSHAAFERTTTRWGSITLFIGFLIATSVPFYLLFVADANINFGEILKGFLAVFAVYGVFYIVEPLTYFPILGPAGMYQAFMIGNVSNKLLPSAIVAQDTIGAKPGTRKGEYAATMAICGAAIIHVASMVLFVGILGTWLVALIPEPITLVAKLYILPAILGGVTVQLIASLKQLKSTLIALGMAALVILVLVQLVPVLAPGDVAIVVFLTILITWFTRNKSVTDKKADTDGTDTVGIN</sequence>
<protein>
    <recommendedName>
        <fullName evidence="6">Transmembrane protein</fullName>
    </recommendedName>
</protein>
<dbReference type="STRING" id="1703.BLSMQ_2004"/>
<accession>A0A142NMA7</accession>